<evidence type="ECO:0000313" key="1">
    <source>
        <dbReference type="EMBL" id="PON79617.1"/>
    </source>
</evidence>
<dbReference type="AlphaFoldDB" id="A0A2P5E283"/>
<name>A0A2P5E283_PARAD</name>
<reference evidence="2" key="1">
    <citation type="submission" date="2016-06" db="EMBL/GenBank/DDBJ databases">
        <title>Parallel loss of symbiosis genes in relatives of nitrogen-fixing non-legume Parasponia.</title>
        <authorList>
            <person name="Van Velzen R."/>
            <person name="Holmer R."/>
            <person name="Bu F."/>
            <person name="Rutten L."/>
            <person name="Van Zeijl A."/>
            <person name="Liu W."/>
            <person name="Santuari L."/>
            <person name="Cao Q."/>
            <person name="Sharma T."/>
            <person name="Shen D."/>
            <person name="Roswanjaya Y."/>
            <person name="Wardhani T."/>
            <person name="Kalhor M.S."/>
            <person name="Jansen J."/>
            <person name="Van den Hoogen J."/>
            <person name="Gungor B."/>
            <person name="Hartog M."/>
            <person name="Hontelez J."/>
            <person name="Verver J."/>
            <person name="Yang W.-C."/>
            <person name="Schijlen E."/>
            <person name="Repin R."/>
            <person name="Schilthuizen M."/>
            <person name="Schranz E."/>
            <person name="Heidstra R."/>
            <person name="Miyata K."/>
            <person name="Fedorova E."/>
            <person name="Kohlen W."/>
            <person name="Bisseling T."/>
            <person name="Smit S."/>
            <person name="Geurts R."/>
        </authorList>
    </citation>
    <scope>NUCLEOTIDE SEQUENCE [LARGE SCALE GENOMIC DNA]</scope>
    <source>
        <strain evidence="2">cv. WU1-14</strain>
    </source>
</reference>
<dbReference type="Proteomes" id="UP000237105">
    <property type="component" value="Unassembled WGS sequence"/>
</dbReference>
<protein>
    <submittedName>
        <fullName evidence="1">Uncharacterized protein</fullName>
    </submittedName>
</protein>
<proteinExistence type="predicted"/>
<dbReference type="EMBL" id="JXTB01000003">
    <property type="protein sequence ID" value="PON79617.1"/>
    <property type="molecule type" value="Genomic_DNA"/>
</dbReference>
<keyword evidence="2" id="KW-1185">Reference proteome</keyword>
<comment type="caution">
    <text evidence="1">The sequence shown here is derived from an EMBL/GenBank/DDBJ whole genome shotgun (WGS) entry which is preliminary data.</text>
</comment>
<organism evidence="1 2">
    <name type="scientific">Parasponia andersonii</name>
    <name type="common">Sponia andersonii</name>
    <dbReference type="NCBI Taxonomy" id="3476"/>
    <lineage>
        <taxon>Eukaryota</taxon>
        <taxon>Viridiplantae</taxon>
        <taxon>Streptophyta</taxon>
        <taxon>Embryophyta</taxon>
        <taxon>Tracheophyta</taxon>
        <taxon>Spermatophyta</taxon>
        <taxon>Magnoliopsida</taxon>
        <taxon>eudicotyledons</taxon>
        <taxon>Gunneridae</taxon>
        <taxon>Pentapetalae</taxon>
        <taxon>rosids</taxon>
        <taxon>fabids</taxon>
        <taxon>Rosales</taxon>
        <taxon>Cannabaceae</taxon>
        <taxon>Parasponia</taxon>
    </lineage>
</organism>
<accession>A0A2P5E283</accession>
<evidence type="ECO:0000313" key="2">
    <source>
        <dbReference type="Proteomes" id="UP000237105"/>
    </source>
</evidence>
<sequence>DDQIRKIIRSRNIIFNDKVMDRVRLGTRDDGVYPEIKTIKEISLNDILVDKKKTNNGQEDQEAVTLAVDS</sequence>
<gene>
    <name evidence="1" type="ORF">PanWU01x14_008490</name>
</gene>
<feature type="non-terminal residue" evidence="1">
    <location>
        <position position="1"/>
    </location>
</feature>